<organism evidence="2 3">
    <name type="scientific">Kibdelosporangium philippinense</name>
    <dbReference type="NCBI Taxonomy" id="211113"/>
    <lineage>
        <taxon>Bacteria</taxon>
        <taxon>Bacillati</taxon>
        <taxon>Actinomycetota</taxon>
        <taxon>Actinomycetes</taxon>
        <taxon>Pseudonocardiales</taxon>
        <taxon>Pseudonocardiaceae</taxon>
        <taxon>Kibdelosporangium</taxon>
    </lineage>
</organism>
<dbReference type="SUPFAM" id="SSF51735">
    <property type="entry name" value="NAD(P)-binding Rossmann-fold domains"/>
    <property type="match status" value="1"/>
</dbReference>
<accession>A0ABS8ZTL1</accession>
<keyword evidence="3" id="KW-1185">Reference proteome</keyword>
<name>A0ABS8ZTL1_9PSEU</name>
<sequence>MAVNLIKAGHEVIGYSRSKREFGGRVANSIAAAVSDVEVTLTVLPDSPDVEAPLIRVSSKPSVSPPCTPLLTSSPT</sequence>
<dbReference type="RefSeq" id="WP_233733411.1">
    <property type="nucleotide sequence ID" value="NZ_JAJVCN010000004.1"/>
</dbReference>
<evidence type="ECO:0000259" key="1">
    <source>
        <dbReference type="Pfam" id="PF03446"/>
    </source>
</evidence>
<evidence type="ECO:0000313" key="2">
    <source>
        <dbReference type="EMBL" id="MCE7011075.1"/>
    </source>
</evidence>
<proteinExistence type="predicted"/>
<evidence type="ECO:0000313" key="3">
    <source>
        <dbReference type="Proteomes" id="UP001521150"/>
    </source>
</evidence>
<dbReference type="EMBL" id="JAJVCN010000004">
    <property type="protein sequence ID" value="MCE7011075.1"/>
    <property type="molecule type" value="Genomic_DNA"/>
</dbReference>
<feature type="domain" description="6-phosphogluconate dehydrogenase NADP-binding" evidence="1">
    <location>
        <begin position="1"/>
        <end position="52"/>
    </location>
</feature>
<reference evidence="2 3" key="1">
    <citation type="submission" date="2021-12" db="EMBL/GenBank/DDBJ databases">
        <title>Genome sequence of Kibdelosporangium philippinense ATCC 49844.</title>
        <authorList>
            <person name="Fedorov E.A."/>
            <person name="Omeragic M."/>
            <person name="Shalygina K.F."/>
            <person name="Maclea K.S."/>
        </authorList>
    </citation>
    <scope>NUCLEOTIDE SEQUENCE [LARGE SCALE GENOMIC DNA]</scope>
    <source>
        <strain evidence="2 3">ATCC 49844</strain>
    </source>
</reference>
<dbReference type="Pfam" id="PF03446">
    <property type="entry name" value="NAD_binding_2"/>
    <property type="match status" value="1"/>
</dbReference>
<comment type="caution">
    <text evidence="2">The sequence shown here is derived from an EMBL/GenBank/DDBJ whole genome shotgun (WGS) entry which is preliminary data.</text>
</comment>
<dbReference type="Proteomes" id="UP001521150">
    <property type="component" value="Unassembled WGS sequence"/>
</dbReference>
<dbReference type="Gene3D" id="3.40.50.720">
    <property type="entry name" value="NAD(P)-binding Rossmann-like Domain"/>
    <property type="match status" value="1"/>
</dbReference>
<dbReference type="InterPro" id="IPR036291">
    <property type="entry name" value="NAD(P)-bd_dom_sf"/>
</dbReference>
<dbReference type="InterPro" id="IPR006115">
    <property type="entry name" value="6PGDH_NADP-bd"/>
</dbReference>
<protein>
    <recommendedName>
        <fullName evidence="1">6-phosphogluconate dehydrogenase NADP-binding domain-containing protein</fullName>
    </recommendedName>
</protein>
<gene>
    <name evidence="2" type="ORF">LWC34_50970</name>
</gene>